<keyword evidence="4" id="KW-1185">Reference proteome</keyword>
<feature type="compositionally biased region" description="Basic and acidic residues" evidence="1">
    <location>
        <begin position="13"/>
        <end position="24"/>
    </location>
</feature>
<reference evidence="3 4" key="1">
    <citation type="submission" date="2020-07" db="EMBL/GenBank/DDBJ databases">
        <authorList>
            <person name="Cui H."/>
        </authorList>
    </citation>
    <scope>NUCLEOTIDE SEQUENCE [LARGE SCALE GENOMIC DNA]</scope>
    <source>
        <strain evidence="3 4">YPL8</strain>
    </source>
</reference>
<evidence type="ECO:0000256" key="2">
    <source>
        <dbReference type="SAM" id="Phobius"/>
    </source>
</evidence>
<evidence type="ECO:0000313" key="3">
    <source>
        <dbReference type="EMBL" id="QLG49297.1"/>
    </source>
</evidence>
<dbReference type="KEGG" id="haly:HYG82_10710"/>
<feature type="transmembrane region" description="Helical" evidence="2">
    <location>
        <begin position="55"/>
        <end position="72"/>
    </location>
</feature>
<dbReference type="Proteomes" id="UP000509241">
    <property type="component" value="Chromosome"/>
</dbReference>
<protein>
    <submittedName>
        <fullName evidence="3">DUF2270 domain-containing protein</fullName>
    </submittedName>
</protein>
<keyword evidence="2" id="KW-0812">Transmembrane</keyword>
<dbReference type="OrthoDB" id="307287at2157"/>
<feature type="transmembrane region" description="Helical" evidence="2">
    <location>
        <begin position="186"/>
        <end position="214"/>
    </location>
</feature>
<dbReference type="GeneID" id="56033767"/>
<dbReference type="RefSeq" id="WP_179261032.1">
    <property type="nucleotide sequence ID" value="NZ_CP058601.1"/>
</dbReference>
<evidence type="ECO:0000256" key="1">
    <source>
        <dbReference type="SAM" id="MobiDB-lite"/>
    </source>
</evidence>
<keyword evidence="2" id="KW-0472">Membrane</keyword>
<feature type="transmembrane region" description="Helical" evidence="2">
    <location>
        <begin position="78"/>
        <end position="96"/>
    </location>
</feature>
<proteinExistence type="predicted"/>
<organism evidence="3 4">
    <name type="scientific">Natrinema halophilum</name>
    <dbReference type="NCBI Taxonomy" id="1699371"/>
    <lineage>
        <taxon>Archaea</taxon>
        <taxon>Methanobacteriati</taxon>
        <taxon>Methanobacteriota</taxon>
        <taxon>Stenosarchaea group</taxon>
        <taxon>Halobacteria</taxon>
        <taxon>Halobacteriales</taxon>
        <taxon>Natrialbaceae</taxon>
        <taxon>Natrinema</taxon>
    </lineage>
</organism>
<feature type="transmembrane region" description="Helical" evidence="2">
    <location>
        <begin position="160"/>
        <end position="180"/>
    </location>
</feature>
<dbReference type="Pfam" id="PF10028">
    <property type="entry name" value="DUF2270"/>
    <property type="match status" value="1"/>
</dbReference>
<name>A0A7D5KRF6_9EURY</name>
<sequence length="233" mass="26762">MSDSSSNEVDATDQEHREVGRGLLDEEMGPSGAMAHLYRGEIHRMRFWRERLDRTTNWAVIILAALLTWAFSSESNPHYVLLAGSTVLCVFMTIEARRYRGYDIWRSRMRTLQKNVFAYGLDPSQGLEDQDWRAKLSKDYREPRLKISRTEAIAHRLRRVYLPLVTIILGAWVLRITAFADVSWPASAMIGVIPGTVVTATVFLSYIALFAIALNRKTWHAETELMTEDLRNK</sequence>
<dbReference type="EMBL" id="CP058601">
    <property type="protein sequence ID" value="QLG49297.1"/>
    <property type="molecule type" value="Genomic_DNA"/>
</dbReference>
<dbReference type="AlphaFoldDB" id="A0A7D5KRF6"/>
<feature type="region of interest" description="Disordered" evidence="1">
    <location>
        <begin position="1"/>
        <end position="27"/>
    </location>
</feature>
<gene>
    <name evidence="3" type="ORF">HYG82_10710</name>
</gene>
<accession>A0A7D5KRF6</accession>
<evidence type="ECO:0000313" key="4">
    <source>
        <dbReference type="Proteomes" id="UP000509241"/>
    </source>
</evidence>
<keyword evidence="2" id="KW-1133">Transmembrane helix</keyword>
<dbReference type="PIRSF" id="PIRSF015000">
    <property type="entry name" value="UCP01500"/>
    <property type="match status" value="1"/>
</dbReference>
<dbReference type="InterPro" id="IPR014470">
    <property type="entry name" value="UCP01500"/>
</dbReference>